<evidence type="ECO:0000259" key="1">
    <source>
        <dbReference type="SMART" id="SM00827"/>
    </source>
</evidence>
<gene>
    <name evidence="2" type="ORF">V5F32_10065</name>
</gene>
<dbReference type="Gene3D" id="3.30.70.250">
    <property type="entry name" value="Malonyl-CoA ACP transacylase, ACP-binding"/>
    <property type="match status" value="1"/>
</dbReference>
<dbReference type="Proteomes" id="UP001604002">
    <property type="component" value="Unassembled WGS sequence"/>
</dbReference>
<dbReference type="SMART" id="SM00827">
    <property type="entry name" value="PKS_AT"/>
    <property type="match status" value="1"/>
</dbReference>
<reference evidence="2 3" key="1">
    <citation type="submission" date="2024-02" db="EMBL/GenBank/DDBJ databases">
        <title>Expansion and revision of Xanthobacter and proposal of Roseixanthobacter gen. nov.</title>
        <authorList>
            <person name="Soltysiak M.P.M."/>
            <person name="Jalihal A."/>
            <person name="Ory A."/>
            <person name="Chrisophersen C."/>
            <person name="Lee A.D."/>
            <person name="Boulton J."/>
            <person name="Springer M."/>
        </authorList>
    </citation>
    <scope>NUCLEOTIDE SEQUENCE [LARGE SCALE GENOMIC DNA]</scope>
    <source>
        <strain evidence="2 3">23A</strain>
    </source>
</reference>
<accession>A0ABW6ZUU1</accession>
<keyword evidence="3" id="KW-1185">Reference proteome</keyword>
<name>A0ABW6ZUU1_9HYPH</name>
<proteinExistence type="predicted"/>
<dbReference type="Pfam" id="PF00698">
    <property type="entry name" value="Acyl_transf_1"/>
    <property type="match status" value="1"/>
</dbReference>
<dbReference type="GO" id="GO:0016746">
    <property type="term" value="F:acyltransferase activity"/>
    <property type="evidence" value="ECO:0007669"/>
    <property type="project" value="UniProtKB-KW"/>
</dbReference>
<organism evidence="2 3">
    <name type="scientific">Xanthobacter oligotrophicus</name>
    <dbReference type="NCBI Taxonomy" id="2607286"/>
    <lineage>
        <taxon>Bacteria</taxon>
        <taxon>Pseudomonadati</taxon>
        <taxon>Pseudomonadota</taxon>
        <taxon>Alphaproteobacteria</taxon>
        <taxon>Hyphomicrobiales</taxon>
        <taxon>Xanthobacteraceae</taxon>
        <taxon>Xanthobacter</taxon>
    </lineage>
</organism>
<dbReference type="InterPro" id="IPR001227">
    <property type="entry name" value="Ac_transferase_dom_sf"/>
</dbReference>
<evidence type="ECO:0000313" key="2">
    <source>
        <dbReference type="EMBL" id="MFG1372507.1"/>
    </source>
</evidence>
<dbReference type="RefSeq" id="WP_393992392.1">
    <property type="nucleotide sequence ID" value="NZ_JBAFVH010000005.1"/>
</dbReference>
<keyword evidence="2" id="KW-0012">Acyltransferase</keyword>
<dbReference type="InterPro" id="IPR050858">
    <property type="entry name" value="Mal-CoA-ACP_Trans/PKS_FabD"/>
</dbReference>
<dbReference type="InterPro" id="IPR016035">
    <property type="entry name" value="Acyl_Trfase/lysoPLipase"/>
</dbReference>
<dbReference type="SUPFAM" id="SSF55048">
    <property type="entry name" value="Probable ACP-binding domain of malonyl-CoA ACP transacylase"/>
    <property type="match status" value="1"/>
</dbReference>
<dbReference type="InterPro" id="IPR016036">
    <property type="entry name" value="Malonyl_transacylase_ACP-bd"/>
</dbReference>
<keyword evidence="2" id="KW-0808">Transferase</keyword>
<sequence>MTLAILCPGQGDQTPGMLDLLRGSPGAKPLLHVLADVIGHDPLTLPPDRCHANAIAQPLVCTIALAAFALLRDHIPEPAVFAGYSVGELAAHGCAGALAPEAVVRLARQRAELMDAASAEPGGLCAVRGLGRAALAALCGQTGCFIAIVNGEDRFIAGGRAADLAALDRAVEAEGGKVTHLSIAVASHTPLMEPAREPFRARLLEAAWQTPSAPVLAGVSGAAVRNRAKAIEALAIQIDHPLDWAACLDALDERRCTVLLELGPGSGLSRMARERLPHLQARAVCEFASISGVASWVRQHLDDAVE</sequence>
<dbReference type="PANTHER" id="PTHR42681:SF6">
    <property type="entry name" value="BLL0263 PROTEIN"/>
    <property type="match status" value="1"/>
</dbReference>
<dbReference type="Gene3D" id="3.40.366.10">
    <property type="entry name" value="Malonyl-Coenzyme A Acyl Carrier Protein, domain 2"/>
    <property type="match status" value="1"/>
</dbReference>
<comment type="caution">
    <text evidence="2">The sequence shown here is derived from an EMBL/GenBank/DDBJ whole genome shotgun (WGS) entry which is preliminary data.</text>
</comment>
<dbReference type="SUPFAM" id="SSF52151">
    <property type="entry name" value="FabD/lysophospholipase-like"/>
    <property type="match status" value="1"/>
</dbReference>
<feature type="domain" description="Malonyl-CoA:ACP transacylase (MAT)" evidence="1">
    <location>
        <begin position="6"/>
        <end position="300"/>
    </location>
</feature>
<evidence type="ECO:0000313" key="3">
    <source>
        <dbReference type="Proteomes" id="UP001604002"/>
    </source>
</evidence>
<protein>
    <submittedName>
        <fullName evidence="2">Acyltransferase domain-containing protein</fullName>
    </submittedName>
</protein>
<dbReference type="EMBL" id="JBAFVH010000005">
    <property type="protein sequence ID" value="MFG1372507.1"/>
    <property type="molecule type" value="Genomic_DNA"/>
</dbReference>
<dbReference type="PANTHER" id="PTHR42681">
    <property type="entry name" value="MALONYL-COA-ACYL CARRIER PROTEIN TRANSACYLASE, MITOCHONDRIAL"/>
    <property type="match status" value="1"/>
</dbReference>
<dbReference type="InterPro" id="IPR014043">
    <property type="entry name" value="Acyl_transferase_dom"/>
</dbReference>